<dbReference type="InterPro" id="IPR011990">
    <property type="entry name" value="TPR-like_helical_dom_sf"/>
</dbReference>
<proteinExistence type="predicted"/>
<accession>A0AAE0BJD1</accession>
<comment type="caution">
    <text evidence="1">The sequence shown here is derived from an EMBL/GenBank/DDBJ whole genome shotgun (WGS) entry which is preliminary data.</text>
</comment>
<reference evidence="1 2" key="1">
    <citation type="journal article" date="2015" name="Genome Biol. Evol.">
        <title>Comparative Genomics of a Bacterivorous Green Alga Reveals Evolutionary Causalities and Consequences of Phago-Mixotrophic Mode of Nutrition.</title>
        <authorList>
            <person name="Burns J.A."/>
            <person name="Paasch A."/>
            <person name="Narechania A."/>
            <person name="Kim E."/>
        </authorList>
    </citation>
    <scope>NUCLEOTIDE SEQUENCE [LARGE SCALE GENOMIC DNA]</scope>
    <source>
        <strain evidence="1 2">PLY_AMNH</strain>
    </source>
</reference>
<evidence type="ECO:0000313" key="1">
    <source>
        <dbReference type="EMBL" id="KAK3236749.1"/>
    </source>
</evidence>
<sequence length="142" mass="15324">AESVLQEAIARLPQHKEALEVGLLRVKQEQESGPTERVRGDASAAKKRYGFACGHYRAALGKTETSQEAATLFGLLYGALMRVNQYEDAYSAAREAVKLQPGWSKVYRWQGDALIGGLPDAAACEEGACLRQNARAVTALGT</sequence>
<feature type="non-terminal residue" evidence="1">
    <location>
        <position position="1"/>
    </location>
</feature>
<evidence type="ECO:0000313" key="2">
    <source>
        <dbReference type="Proteomes" id="UP001190700"/>
    </source>
</evidence>
<protein>
    <submittedName>
        <fullName evidence="1">Uncharacterized protein</fullName>
    </submittedName>
</protein>
<organism evidence="1 2">
    <name type="scientific">Cymbomonas tetramitiformis</name>
    <dbReference type="NCBI Taxonomy" id="36881"/>
    <lineage>
        <taxon>Eukaryota</taxon>
        <taxon>Viridiplantae</taxon>
        <taxon>Chlorophyta</taxon>
        <taxon>Pyramimonadophyceae</taxon>
        <taxon>Pyramimonadales</taxon>
        <taxon>Pyramimonadaceae</taxon>
        <taxon>Cymbomonas</taxon>
    </lineage>
</organism>
<dbReference type="EMBL" id="LGRX02034866">
    <property type="protein sequence ID" value="KAK3236749.1"/>
    <property type="molecule type" value="Genomic_DNA"/>
</dbReference>
<dbReference type="AlphaFoldDB" id="A0AAE0BJD1"/>
<dbReference type="SUPFAM" id="SSF48452">
    <property type="entry name" value="TPR-like"/>
    <property type="match status" value="1"/>
</dbReference>
<dbReference type="Proteomes" id="UP001190700">
    <property type="component" value="Unassembled WGS sequence"/>
</dbReference>
<dbReference type="Gene3D" id="1.25.40.10">
    <property type="entry name" value="Tetratricopeptide repeat domain"/>
    <property type="match status" value="1"/>
</dbReference>
<gene>
    <name evidence="1" type="ORF">CYMTET_53127</name>
</gene>
<keyword evidence="2" id="KW-1185">Reference proteome</keyword>
<name>A0AAE0BJD1_9CHLO</name>